<name>A0A4V2JB22_9FLAO</name>
<evidence type="ECO:0000256" key="2">
    <source>
        <dbReference type="SAM" id="SignalP"/>
    </source>
</evidence>
<dbReference type="PROSITE" id="PS51257">
    <property type="entry name" value="PROKAR_LIPOPROTEIN"/>
    <property type="match status" value="1"/>
</dbReference>
<evidence type="ECO:0000313" key="4">
    <source>
        <dbReference type="Proteomes" id="UP000292372"/>
    </source>
</evidence>
<sequence length="313" mass="36132">MRTVKLLFGFVLVLTLFTSCYTEVVVDDFVEEPVINVNQVLNSHELWYVDINQTLGFGEVPFLQKAFTISFINGVVYANNNLVGIGSSGDGFGIDVATYDAYRMILDVNHDVDGFVTFDVFVVDGDTIELYNPETDTSYFLEGYQRRNFDYDFVFYDNIHYFLQEYEAWEKTYTSEMGVLNEFDNENYLQFLAGGNDSTFRSSQDDLGFNPINLTWDYTGVYGIGDVANNLNLKTLTLDYDFFDNEFFELTVIDDGTIELFHPSSETIYEFQGRGYIQYLKSGSTKDKSTTNKEKRRKFKKEKVENPRESSRV</sequence>
<comment type="caution">
    <text evidence="3">The sequence shown here is derived from an EMBL/GenBank/DDBJ whole genome shotgun (WGS) entry which is preliminary data.</text>
</comment>
<proteinExistence type="predicted"/>
<keyword evidence="4" id="KW-1185">Reference proteome</keyword>
<evidence type="ECO:0000256" key="1">
    <source>
        <dbReference type="SAM" id="MobiDB-lite"/>
    </source>
</evidence>
<feature type="signal peptide" evidence="2">
    <location>
        <begin position="1"/>
        <end position="22"/>
    </location>
</feature>
<dbReference type="AlphaFoldDB" id="A0A4V2JB22"/>
<feature type="compositionally biased region" description="Basic and acidic residues" evidence="1">
    <location>
        <begin position="302"/>
        <end position="313"/>
    </location>
</feature>
<dbReference type="Proteomes" id="UP000292372">
    <property type="component" value="Unassembled WGS sequence"/>
</dbReference>
<keyword evidence="3" id="KW-0808">Transferase</keyword>
<reference evidence="3 4" key="1">
    <citation type="journal article" date="2015" name="Int. J. Syst. Evol. Microbiol.">
        <title>Hyunsoonleella pacifica sp. nov., isolated from seawater of South Pacific Gyre.</title>
        <authorList>
            <person name="Gao X."/>
            <person name="Zhang Z."/>
            <person name="Dai X."/>
            <person name="Zhang X.H."/>
        </authorList>
    </citation>
    <scope>NUCLEOTIDE SEQUENCE [LARGE SCALE GENOMIC DNA]</scope>
    <source>
        <strain evidence="3 4">SW033</strain>
    </source>
</reference>
<protein>
    <submittedName>
        <fullName evidence="3">Nicotinic acid mononucleotide adenyltransferase</fullName>
    </submittedName>
</protein>
<feature type="chain" id="PRO_5020828824" evidence="2">
    <location>
        <begin position="23"/>
        <end position="313"/>
    </location>
</feature>
<feature type="region of interest" description="Disordered" evidence="1">
    <location>
        <begin position="282"/>
        <end position="313"/>
    </location>
</feature>
<feature type="compositionally biased region" description="Basic and acidic residues" evidence="1">
    <location>
        <begin position="284"/>
        <end position="293"/>
    </location>
</feature>
<accession>A0A4V2JB22</accession>
<evidence type="ECO:0000313" key="3">
    <source>
        <dbReference type="EMBL" id="TBN16423.1"/>
    </source>
</evidence>
<gene>
    <name evidence="3" type="ORF">EYD46_07200</name>
</gene>
<dbReference type="GO" id="GO:0016740">
    <property type="term" value="F:transferase activity"/>
    <property type="evidence" value="ECO:0007669"/>
    <property type="project" value="UniProtKB-KW"/>
</dbReference>
<organism evidence="3 4">
    <name type="scientific">Hyunsoonleella pacifica</name>
    <dbReference type="NCBI Taxonomy" id="1080224"/>
    <lineage>
        <taxon>Bacteria</taxon>
        <taxon>Pseudomonadati</taxon>
        <taxon>Bacteroidota</taxon>
        <taxon>Flavobacteriia</taxon>
        <taxon>Flavobacteriales</taxon>
        <taxon>Flavobacteriaceae</taxon>
    </lineage>
</organism>
<dbReference type="OrthoDB" id="1150486at2"/>
<keyword evidence="2" id="KW-0732">Signal</keyword>
<dbReference type="RefSeq" id="WP_130936406.1">
    <property type="nucleotide sequence ID" value="NZ_BMEE01000002.1"/>
</dbReference>
<dbReference type="EMBL" id="SIRS01000003">
    <property type="protein sequence ID" value="TBN16423.1"/>
    <property type="molecule type" value="Genomic_DNA"/>
</dbReference>